<feature type="signal peptide" evidence="2">
    <location>
        <begin position="1"/>
        <end position="19"/>
    </location>
</feature>
<keyword evidence="2" id="KW-0732">Signal</keyword>
<evidence type="ECO:0000313" key="3">
    <source>
        <dbReference type="EMBL" id="CAE4595808.1"/>
    </source>
</evidence>
<sequence length="541" mass="57915">MTSSLLLALVLAGLPQASAWLSALLTRGEGPRSLAAPGRCEGKPVRVDREVLEQCSELESSGQKLFSITRCRGSQLQTVYFFNARGCKEGPGTEKYVQSYDVDKCIQLADSRGISTRISCNRTAATFMSWSLEPAQPTNVSCDSASAGADTLQVSCHVDASEIDEVSFEVSSPSGRPFLTVTGLVAASGEAKVSIPGLHSNAQYRVFARAHRRGEQEGNPDTWSKLSAQSALCSTAGGGGQQRPPAGRPDAPAVRAGKPKTRWLETYRMVNSYSPGDVLLPDFLDQHNGADLPGLMGMVSMRTTVPEGLPLTRYCVEVLDVQLPDVITASVDGRSQTAPFANFVSCNQGECRCMHQVDRAIAHLPARQILDFCAGNPPADSLNNTCRCPGPSMNDSLRYVGRSPIPLPFFIASSLMSHSDIFPPNYPPSFRPEPMGSFHSFPAGGHCPPGASVGEGSCVWQLSPVAHTVYLDDLIKMGFNISASAMHIHMNETTGELISMEVDYDTTVSNLNVTKRAFAAMRLPPCGEPAAVETGDAIIVV</sequence>
<name>A0A7S4QWV2_9DINO</name>
<gene>
    <name evidence="3" type="ORF">AMON00008_LOCUS26562</name>
</gene>
<organism evidence="3">
    <name type="scientific">Alexandrium monilatum</name>
    <dbReference type="NCBI Taxonomy" id="311494"/>
    <lineage>
        <taxon>Eukaryota</taxon>
        <taxon>Sar</taxon>
        <taxon>Alveolata</taxon>
        <taxon>Dinophyceae</taxon>
        <taxon>Gonyaulacales</taxon>
        <taxon>Pyrocystaceae</taxon>
        <taxon>Alexandrium</taxon>
    </lineage>
</organism>
<feature type="chain" id="PRO_5030992663" description="Fibronectin type-III domain-containing protein" evidence="2">
    <location>
        <begin position="20"/>
        <end position="541"/>
    </location>
</feature>
<accession>A0A7S4QWV2</accession>
<proteinExistence type="predicted"/>
<evidence type="ECO:0000256" key="2">
    <source>
        <dbReference type="SAM" id="SignalP"/>
    </source>
</evidence>
<reference evidence="3" key="1">
    <citation type="submission" date="2021-01" db="EMBL/GenBank/DDBJ databases">
        <authorList>
            <person name="Corre E."/>
            <person name="Pelletier E."/>
            <person name="Niang G."/>
            <person name="Scheremetjew M."/>
            <person name="Finn R."/>
            <person name="Kale V."/>
            <person name="Holt S."/>
            <person name="Cochrane G."/>
            <person name="Meng A."/>
            <person name="Brown T."/>
            <person name="Cohen L."/>
        </authorList>
    </citation>
    <scope>NUCLEOTIDE SEQUENCE</scope>
    <source>
        <strain evidence="3">CCMP3105</strain>
    </source>
</reference>
<evidence type="ECO:0008006" key="4">
    <source>
        <dbReference type="Google" id="ProtNLM"/>
    </source>
</evidence>
<dbReference type="AlphaFoldDB" id="A0A7S4QWV2"/>
<dbReference type="EMBL" id="HBNR01038447">
    <property type="protein sequence ID" value="CAE4595808.1"/>
    <property type="molecule type" value="Transcribed_RNA"/>
</dbReference>
<protein>
    <recommendedName>
        <fullName evidence="4">Fibronectin type-III domain-containing protein</fullName>
    </recommendedName>
</protein>
<feature type="region of interest" description="Disordered" evidence="1">
    <location>
        <begin position="233"/>
        <end position="257"/>
    </location>
</feature>
<evidence type="ECO:0000256" key="1">
    <source>
        <dbReference type="SAM" id="MobiDB-lite"/>
    </source>
</evidence>